<dbReference type="Gene3D" id="3.80.10.10">
    <property type="entry name" value="Ribonuclease Inhibitor"/>
    <property type="match status" value="2"/>
</dbReference>
<evidence type="ECO:0000259" key="13">
    <source>
        <dbReference type="PROSITE" id="PS50835"/>
    </source>
</evidence>
<evidence type="ECO:0000256" key="5">
    <source>
        <dbReference type="ARBA" id="ARBA00022737"/>
    </source>
</evidence>
<dbReference type="EMBL" id="VTPC01003238">
    <property type="protein sequence ID" value="KAF2898818.1"/>
    <property type="molecule type" value="Genomic_DNA"/>
</dbReference>
<dbReference type="InterPro" id="IPR007110">
    <property type="entry name" value="Ig-like_dom"/>
</dbReference>
<evidence type="ECO:0000256" key="10">
    <source>
        <dbReference type="SAM" id="MobiDB-lite"/>
    </source>
</evidence>
<evidence type="ECO:0000256" key="1">
    <source>
        <dbReference type="ARBA" id="ARBA00004167"/>
    </source>
</evidence>
<dbReference type="InterPro" id="IPR001611">
    <property type="entry name" value="Leu-rich_rpt"/>
</dbReference>
<evidence type="ECO:0000256" key="9">
    <source>
        <dbReference type="ARBA" id="ARBA00023180"/>
    </source>
</evidence>
<comment type="caution">
    <text evidence="14">The sequence shown here is derived from an EMBL/GenBank/DDBJ whole genome shotgun (WGS) entry which is preliminary data.</text>
</comment>
<dbReference type="SMART" id="SM00082">
    <property type="entry name" value="LRRCT"/>
    <property type="match status" value="1"/>
</dbReference>
<feature type="chain" id="PRO_5035453970" description="Ig-like domain-containing protein" evidence="12">
    <location>
        <begin position="22"/>
        <end position="748"/>
    </location>
</feature>
<evidence type="ECO:0000256" key="4">
    <source>
        <dbReference type="ARBA" id="ARBA00022729"/>
    </source>
</evidence>
<dbReference type="InterPro" id="IPR050541">
    <property type="entry name" value="LRR_TM_domain-containing"/>
</dbReference>
<dbReference type="SUPFAM" id="SSF52058">
    <property type="entry name" value="L domain-like"/>
    <property type="match status" value="1"/>
</dbReference>
<keyword evidence="3 11" id="KW-0812">Transmembrane</keyword>
<dbReference type="InterPro" id="IPR036179">
    <property type="entry name" value="Ig-like_dom_sf"/>
</dbReference>
<dbReference type="PANTHER" id="PTHR24369">
    <property type="entry name" value="ANTIGEN BSP, PUTATIVE-RELATED"/>
    <property type="match status" value="1"/>
</dbReference>
<dbReference type="PROSITE" id="PS50835">
    <property type="entry name" value="IG_LIKE"/>
    <property type="match status" value="1"/>
</dbReference>
<accession>A0A8K0D8Y8</accession>
<keyword evidence="5" id="KW-0677">Repeat</keyword>
<evidence type="ECO:0000313" key="14">
    <source>
        <dbReference type="EMBL" id="KAF2898818.1"/>
    </source>
</evidence>
<feature type="region of interest" description="Disordered" evidence="10">
    <location>
        <begin position="728"/>
        <end position="748"/>
    </location>
</feature>
<feature type="compositionally biased region" description="Acidic residues" evidence="10">
    <location>
        <begin position="731"/>
        <end position="740"/>
    </location>
</feature>
<evidence type="ECO:0000256" key="8">
    <source>
        <dbReference type="ARBA" id="ARBA00023157"/>
    </source>
</evidence>
<dbReference type="SMART" id="SM00369">
    <property type="entry name" value="LRR_TYP"/>
    <property type="match status" value="5"/>
</dbReference>
<reference evidence="14" key="1">
    <citation type="submission" date="2019-08" db="EMBL/GenBank/DDBJ databases">
        <title>The genome of the North American firefly Photinus pyralis.</title>
        <authorList>
            <consortium name="Photinus pyralis genome working group"/>
            <person name="Fallon T.R."/>
            <person name="Sander Lower S.E."/>
            <person name="Weng J.-K."/>
        </authorList>
    </citation>
    <scope>NUCLEOTIDE SEQUENCE</scope>
    <source>
        <strain evidence="14">TRF0915ILg1</strain>
        <tissue evidence="14">Whole body</tissue>
    </source>
</reference>
<dbReference type="InterPro" id="IPR003598">
    <property type="entry name" value="Ig_sub2"/>
</dbReference>
<dbReference type="Proteomes" id="UP000801492">
    <property type="component" value="Unassembled WGS sequence"/>
</dbReference>
<dbReference type="Pfam" id="PF07679">
    <property type="entry name" value="I-set"/>
    <property type="match status" value="1"/>
</dbReference>
<dbReference type="InterPro" id="IPR032675">
    <property type="entry name" value="LRR_dom_sf"/>
</dbReference>
<feature type="transmembrane region" description="Helical" evidence="11">
    <location>
        <begin position="376"/>
        <end position="400"/>
    </location>
</feature>
<keyword evidence="4 12" id="KW-0732">Signal</keyword>
<keyword evidence="15" id="KW-1185">Reference proteome</keyword>
<dbReference type="InterPro" id="IPR000483">
    <property type="entry name" value="Cys-rich_flank_reg_C"/>
</dbReference>
<organism evidence="14 15">
    <name type="scientific">Ignelater luminosus</name>
    <name type="common">Cucubano</name>
    <name type="synonym">Pyrophorus luminosus</name>
    <dbReference type="NCBI Taxonomy" id="2038154"/>
    <lineage>
        <taxon>Eukaryota</taxon>
        <taxon>Metazoa</taxon>
        <taxon>Ecdysozoa</taxon>
        <taxon>Arthropoda</taxon>
        <taxon>Hexapoda</taxon>
        <taxon>Insecta</taxon>
        <taxon>Pterygota</taxon>
        <taxon>Neoptera</taxon>
        <taxon>Endopterygota</taxon>
        <taxon>Coleoptera</taxon>
        <taxon>Polyphaga</taxon>
        <taxon>Elateriformia</taxon>
        <taxon>Elateroidea</taxon>
        <taxon>Elateridae</taxon>
        <taxon>Agrypninae</taxon>
        <taxon>Pyrophorini</taxon>
        <taxon>Ignelater</taxon>
    </lineage>
</organism>
<gene>
    <name evidence="14" type="ORF">ILUMI_07357</name>
</gene>
<feature type="domain" description="Ig-like" evidence="13">
    <location>
        <begin position="259"/>
        <end position="357"/>
    </location>
</feature>
<comment type="subcellular location">
    <subcellularLocation>
        <location evidence="1">Membrane</location>
        <topology evidence="1">Single-pass membrane protein</topology>
    </subcellularLocation>
</comment>
<dbReference type="PROSITE" id="PS51450">
    <property type="entry name" value="LRR"/>
    <property type="match status" value="2"/>
</dbReference>
<dbReference type="SMART" id="SM00013">
    <property type="entry name" value="LRRNT"/>
    <property type="match status" value="1"/>
</dbReference>
<keyword evidence="9" id="KW-0325">Glycoprotein</keyword>
<evidence type="ECO:0000256" key="6">
    <source>
        <dbReference type="ARBA" id="ARBA00022989"/>
    </source>
</evidence>
<evidence type="ECO:0000256" key="11">
    <source>
        <dbReference type="SAM" id="Phobius"/>
    </source>
</evidence>
<dbReference type="InterPro" id="IPR003591">
    <property type="entry name" value="Leu-rich_rpt_typical-subtyp"/>
</dbReference>
<dbReference type="InterPro" id="IPR013783">
    <property type="entry name" value="Ig-like_fold"/>
</dbReference>
<dbReference type="AlphaFoldDB" id="A0A8K0D8Y8"/>
<dbReference type="InterPro" id="IPR003599">
    <property type="entry name" value="Ig_sub"/>
</dbReference>
<keyword evidence="8" id="KW-1015">Disulfide bond</keyword>
<dbReference type="Gene3D" id="2.60.40.10">
    <property type="entry name" value="Immunoglobulins"/>
    <property type="match status" value="1"/>
</dbReference>
<dbReference type="CDD" id="cd00096">
    <property type="entry name" value="Ig"/>
    <property type="match status" value="1"/>
</dbReference>
<evidence type="ECO:0000256" key="12">
    <source>
        <dbReference type="SAM" id="SignalP"/>
    </source>
</evidence>
<keyword evidence="6 11" id="KW-1133">Transmembrane helix</keyword>
<dbReference type="SMART" id="SM00408">
    <property type="entry name" value="IGc2"/>
    <property type="match status" value="1"/>
</dbReference>
<evidence type="ECO:0000256" key="7">
    <source>
        <dbReference type="ARBA" id="ARBA00023136"/>
    </source>
</evidence>
<feature type="signal peptide" evidence="12">
    <location>
        <begin position="1"/>
        <end position="21"/>
    </location>
</feature>
<dbReference type="InterPro" id="IPR013098">
    <property type="entry name" value="Ig_I-set"/>
</dbReference>
<dbReference type="InterPro" id="IPR000372">
    <property type="entry name" value="LRRNT"/>
</dbReference>
<protein>
    <recommendedName>
        <fullName evidence="13">Ig-like domain-containing protein</fullName>
    </recommendedName>
</protein>
<keyword evidence="2" id="KW-0433">Leucine-rich repeat</keyword>
<name>A0A8K0D8Y8_IGNLU</name>
<evidence type="ECO:0000256" key="3">
    <source>
        <dbReference type="ARBA" id="ARBA00022692"/>
    </source>
</evidence>
<dbReference type="FunFam" id="3.80.10.10:FF:000082">
    <property type="entry name" value="Leucine-rich repeat-containing 24"/>
    <property type="match status" value="1"/>
</dbReference>
<evidence type="ECO:0000256" key="2">
    <source>
        <dbReference type="ARBA" id="ARBA00022614"/>
    </source>
</evidence>
<dbReference type="SUPFAM" id="SSF48726">
    <property type="entry name" value="Immunoglobulin"/>
    <property type="match status" value="1"/>
</dbReference>
<keyword evidence="7 11" id="KW-0472">Membrane</keyword>
<evidence type="ECO:0000313" key="15">
    <source>
        <dbReference type="Proteomes" id="UP000801492"/>
    </source>
</evidence>
<dbReference type="PANTHER" id="PTHR24369:SF210">
    <property type="entry name" value="CHAOPTIN-RELATED"/>
    <property type="match status" value="1"/>
</dbReference>
<dbReference type="Pfam" id="PF13855">
    <property type="entry name" value="LRR_8"/>
    <property type="match status" value="2"/>
</dbReference>
<proteinExistence type="predicted"/>
<dbReference type="GO" id="GO:0005886">
    <property type="term" value="C:plasma membrane"/>
    <property type="evidence" value="ECO:0007669"/>
    <property type="project" value="TreeGrafter"/>
</dbReference>
<dbReference type="SMART" id="SM00409">
    <property type="entry name" value="IG"/>
    <property type="match status" value="1"/>
</dbReference>
<sequence>MSSGKPVLILCFVFFFEFCRACPSVCVCKWKNGKQTVECDKRDLLAIPKDIDPGTQVLNFSSNNLQTLTKEKFLRLDLINLQRIYLSRCRISSIDDRTFKGLTNLVELDLSGNLLVSIPTETFIDCPSLMKLTLNSNPIRTLRKAAFNHLSYLNTLEIGDCEISYVEEGAFQGLQSLEWLRLDGNKLTTLRGTWTLPKSLRGIELQGNLWECDCHIVDLHSWLHEFSIPHTMEPICNGPPRLTGRSVRSVSTPELACLPDVSPTTFYLEIGEGKNVSLLCHVRAQPEARVSWLFQGRVLQNDTMVAPGLHLIYFIEEGMEDKRSELFIYNTNVEDNGTFVCTAENNAGAIHSNFTLRVVIKQEPSSVVVVSFSYEYLLILISAAAVFAVITILIAIVYAIKCSTNRNLNNKRKKSKIATLSNSTKDSLLQDSTEEYSEPLKESTNLIVVDRHHEMMMMHTTSHVSEEMFVSTAAAATNQIRSPTSLKRFQLEQNPDLINDTESVERQREGDVKDQPNRGSYGKAMENAITDFELHPNSLPHGQIESAPEFRSNNREFYSLPADVHLNPIGLLGAEDSRASFYRTLPHNRAGRQSPSSRYPREAEFMPRNAHPSYEHYCPGVRYTADGYQTCTAKTESPTEYLPSPPENYKTDNPTSFSPQLCCTPPLVVQWPHCVPATLHKITTEVTNKNVSKRCVGAQTESESTKSNLQSVKPINKSVFNVKVHEVLTESPDEGYEGESGESNSNPG</sequence>
<dbReference type="OrthoDB" id="643377at2759"/>